<dbReference type="Proteomes" id="UP000002035">
    <property type="component" value="Unassembled WGS sequence"/>
</dbReference>
<dbReference type="AlphaFoldDB" id="C5FVC7"/>
<keyword evidence="2 5" id="KW-0812">Transmembrane</keyword>
<feature type="transmembrane region" description="Helical" evidence="5">
    <location>
        <begin position="91"/>
        <end position="111"/>
    </location>
</feature>
<dbReference type="STRING" id="554155.C5FVC7"/>
<evidence type="ECO:0000313" key="7">
    <source>
        <dbReference type="Proteomes" id="UP000002035"/>
    </source>
</evidence>
<feature type="transmembrane region" description="Helical" evidence="5">
    <location>
        <begin position="292"/>
        <end position="314"/>
    </location>
</feature>
<feature type="transmembrane region" description="Helical" evidence="5">
    <location>
        <begin position="386"/>
        <end position="407"/>
    </location>
</feature>
<dbReference type="PANTHER" id="PTHR42718:SF11">
    <property type="entry name" value="MAJOR FACILITATOR SUPERFAMILY (MFS) PROFILE DOMAIN-CONTAINING PROTEIN"/>
    <property type="match status" value="1"/>
</dbReference>
<dbReference type="Gene3D" id="1.20.1720.10">
    <property type="entry name" value="Multidrug resistance protein D"/>
    <property type="match status" value="1"/>
</dbReference>
<dbReference type="InterPro" id="IPR011701">
    <property type="entry name" value="MFS"/>
</dbReference>
<feature type="transmembrane region" description="Helical" evidence="5">
    <location>
        <begin position="50"/>
        <end position="71"/>
    </location>
</feature>
<comment type="subcellular location">
    <subcellularLocation>
        <location evidence="1">Membrane</location>
        <topology evidence="1">Multi-pass membrane protein</topology>
    </subcellularLocation>
</comment>
<evidence type="ECO:0000256" key="1">
    <source>
        <dbReference type="ARBA" id="ARBA00004141"/>
    </source>
</evidence>
<dbReference type="GO" id="GO:0016020">
    <property type="term" value="C:membrane"/>
    <property type="evidence" value="ECO:0007669"/>
    <property type="project" value="UniProtKB-SubCell"/>
</dbReference>
<feature type="transmembrane region" description="Helical" evidence="5">
    <location>
        <begin position="468"/>
        <end position="487"/>
    </location>
</feature>
<dbReference type="GO" id="GO:0022857">
    <property type="term" value="F:transmembrane transporter activity"/>
    <property type="evidence" value="ECO:0007669"/>
    <property type="project" value="InterPro"/>
</dbReference>
<dbReference type="SUPFAM" id="SSF103473">
    <property type="entry name" value="MFS general substrate transporter"/>
    <property type="match status" value="1"/>
</dbReference>
<dbReference type="Pfam" id="PF07690">
    <property type="entry name" value="MFS_1"/>
    <property type="match status" value="1"/>
</dbReference>
<evidence type="ECO:0000256" key="3">
    <source>
        <dbReference type="ARBA" id="ARBA00022989"/>
    </source>
</evidence>
<dbReference type="InterPro" id="IPR036259">
    <property type="entry name" value="MFS_trans_sf"/>
</dbReference>
<dbReference type="EMBL" id="DS995706">
    <property type="protein sequence ID" value="EEQ33861.1"/>
    <property type="molecule type" value="Genomic_DNA"/>
</dbReference>
<proteinExistence type="predicted"/>
<keyword evidence="3 5" id="KW-1133">Transmembrane helix</keyword>
<reference evidence="7" key="1">
    <citation type="journal article" date="2012" name="MBio">
        <title>Comparative genome analysis of Trichophyton rubrum and related dermatophytes reveals candidate genes involved in infection.</title>
        <authorList>
            <person name="Martinez D.A."/>
            <person name="Oliver B.G."/>
            <person name="Graeser Y."/>
            <person name="Goldberg J.M."/>
            <person name="Li W."/>
            <person name="Martinez-Rossi N.M."/>
            <person name="Monod M."/>
            <person name="Shelest E."/>
            <person name="Barton R.C."/>
            <person name="Birch E."/>
            <person name="Brakhage A.A."/>
            <person name="Chen Z."/>
            <person name="Gurr S.J."/>
            <person name="Heiman D."/>
            <person name="Heitman J."/>
            <person name="Kosti I."/>
            <person name="Rossi A."/>
            <person name="Saif S."/>
            <person name="Samalova M."/>
            <person name="Saunders C.W."/>
            <person name="Shea T."/>
            <person name="Summerbell R.C."/>
            <person name="Xu J."/>
            <person name="Young S."/>
            <person name="Zeng Q."/>
            <person name="Birren B.W."/>
            <person name="Cuomo C.A."/>
            <person name="White T.C."/>
        </authorList>
    </citation>
    <scope>NUCLEOTIDE SEQUENCE [LARGE SCALE GENOMIC DNA]</scope>
    <source>
        <strain evidence="7">ATCC MYA-4605 / CBS 113480</strain>
    </source>
</reference>
<dbReference type="eggNOG" id="KOG0254">
    <property type="taxonomic scope" value="Eukaryota"/>
</dbReference>
<feature type="transmembrane region" description="Helical" evidence="5">
    <location>
        <begin position="326"/>
        <end position="347"/>
    </location>
</feature>
<dbReference type="HOGENOM" id="CLU_000960_27_2_1"/>
<feature type="transmembrane region" description="Helical" evidence="5">
    <location>
        <begin position="218"/>
        <end position="238"/>
    </location>
</feature>
<dbReference type="OrthoDB" id="5086884at2759"/>
<feature type="transmembrane region" description="Helical" evidence="5">
    <location>
        <begin position="185"/>
        <end position="206"/>
    </location>
</feature>
<accession>C5FVC7</accession>
<feature type="transmembrane region" description="Helical" evidence="5">
    <location>
        <begin position="354"/>
        <end position="374"/>
    </location>
</feature>
<dbReference type="GeneID" id="9227114"/>
<sequence>MAQFQPNTLVTHGPLATNAFCTTDDDAHECLSKAHLERLGRQRPAVFSSWLTEVGFVFTVVMSMMMSEFFVSGFNIILPPVSEALHLDDSAQTWPAAVTNLTIAALLLPFARLCDIYGGRTIFLAGHESALLPFLPAGLSLLGCTYRPGPRKNLIFGIYGAFTCIGFYFGIFIGSVAAGFLDWRWYFWLGGCIVGIVALGGIFVIPNNLDDTDPKARMDWLGAITIVSGLVLVVYALTDGGHAPDGWATPYIYVTLILGVLILVGAVYIQGWVSSQPLLPADLFRPKYMKRLIGSLFCAYGVYGLYLFYASFYIENILHASPILTAAWFTPLAVGGVFLAIGGGCILHIIPNHILMIISGLGFILSVLLFALIPEQSVSRNPSISFIYWAYIFPAMVGGTIGVDIIFNVTNIYITTAMPRRLQAAAGGVINSLLYVGIAFWLGIGELAISTTESSWGESLPKRKQYQIGFWTGLGVAGLSLVLTLTIRMGRASSGMTADEKAEIEHRGMRQTGVVCEAW</sequence>
<keyword evidence="7" id="KW-1185">Reference proteome</keyword>
<dbReference type="VEuPathDB" id="FungiDB:MCYG_06680"/>
<evidence type="ECO:0000256" key="5">
    <source>
        <dbReference type="SAM" id="Phobius"/>
    </source>
</evidence>
<dbReference type="OMA" id="TPYIYVT"/>
<dbReference type="RefSeq" id="XP_002844716.1">
    <property type="nucleotide sequence ID" value="XM_002844670.1"/>
</dbReference>
<dbReference type="PANTHER" id="PTHR42718">
    <property type="entry name" value="MAJOR FACILITATOR SUPERFAMILY MULTIDRUG TRANSPORTER MFSC"/>
    <property type="match status" value="1"/>
</dbReference>
<keyword evidence="4 5" id="KW-0472">Membrane</keyword>
<feature type="transmembrane region" description="Helical" evidence="5">
    <location>
        <begin position="156"/>
        <end position="179"/>
    </location>
</feature>
<organism evidence="6 7">
    <name type="scientific">Arthroderma otae (strain ATCC MYA-4605 / CBS 113480)</name>
    <name type="common">Microsporum canis</name>
    <dbReference type="NCBI Taxonomy" id="554155"/>
    <lineage>
        <taxon>Eukaryota</taxon>
        <taxon>Fungi</taxon>
        <taxon>Dikarya</taxon>
        <taxon>Ascomycota</taxon>
        <taxon>Pezizomycotina</taxon>
        <taxon>Eurotiomycetes</taxon>
        <taxon>Eurotiomycetidae</taxon>
        <taxon>Onygenales</taxon>
        <taxon>Arthrodermataceae</taxon>
        <taxon>Microsporum</taxon>
    </lineage>
</organism>
<protein>
    <submittedName>
        <fullName evidence="6">Drug resistance protein</fullName>
    </submittedName>
</protein>
<evidence type="ECO:0000313" key="6">
    <source>
        <dbReference type="EMBL" id="EEQ33861.1"/>
    </source>
</evidence>
<evidence type="ECO:0000256" key="2">
    <source>
        <dbReference type="ARBA" id="ARBA00022692"/>
    </source>
</evidence>
<feature type="transmembrane region" description="Helical" evidence="5">
    <location>
        <begin position="428"/>
        <end position="448"/>
    </location>
</feature>
<name>C5FVC7_ARTOC</name>
<evidence type="ECO:0000256" key="4">
    <source>
        <dbReference type="ARBA" id="ARBA00023136"/>
    </source>
</evidence>
<gene>
    <name evidence="6" type="ORF">MCYG_06680</name>
</gene>
<dbReference type="Gene3D" id="1.20.1250.20">
    <property type="entry name" value="MFS general substrate transporter like domains"/>
    <property type="match status" value="2"/>
</dbReference>
<feature type="transmembrane region" description="Helical" evidence="5">
    <location>
        <begin position="250"/>
        <end position="271"/>
    </location>
</feature>